<evidence type="ECO:0000313" key="1">
    <source>
        <dbReference type="EMBL" id="VAV98701.1"/>
    </source>
</evidence>
<protein>
    <recommendedName>
        <fullName evidence="2">Zn-ribbon-containing, possibly RNA-binding protein and truncated derivatives</fullName>
    </recommendedName>
</protein>
<proteinExistence type="predicted"/>
<name>A0A3B0S6Z6_9ZZZZ</name>
<gene>
    <name evidence="1" type="ORF">MNBD_ACTINO02-2427</name>
</gene>
<dbReference type="EMBL" id="UOEK01000145">
    <property type="protein sequence ID" value="VAV98701.1"/>
    <property type="molecule type" value="Genomic_DNA"/>
</dbReference>
<organism evidence="1">
    <name type="scientific">hydrothermal vent metagenome</name>
    <dbReference type="NCBI Taxonomy" id="652676"/>
    <lineage>
        <taxon>unclassified sequences</taxon>
        <taxon>metagenomes</taxon>
        <taxon>ecological metagenomes</taxon>
    </lineage>
</organism>
<sequence length="108" mass="11843">MSMYLHDKNKRDLTNVSDVLDGLIARIAGTTGGLLLHLKTAWPELAGPSWSGRSQPVRIDTDTLIVEVENGSVASLLRFESTTLINDLEATLGALPFTKVRLRVGRRN</sequence>
<dbReference type="AlphaFoldDB" id="A0A3B0S6Z6"/>
<accession>A0A3B0S6Z6</accession>
<reference evidence="1" key="1">
    <citation type="submission" date="2018-06" db="EMBL/GenBank/DDBJ databases">
        <authorList>
            <person name="Zhirakovskaya E."/>
        </authorList>
    </citation>
    <scope>NUCLEOTIDE SEQUENCE</scope>
</reference>
<evidence type="ECO:0008006" key="2">
    <source>
        <dbReference type="Google" id="ProtNLM"/>
    </source>
</evidence>
<dbReference type="Pfam" id="PF05258">
    <property type="entry name" value="DciA"/>
    <property type="match status" value="1"/>
</dbReference>
<dbReference type="InterPro" id="IPR007922">
    <property type="entry name" value="DciA-like"/>
</dbReference>